<dbReference type="InterPro" id="IPR002734">
    <property type="entry name" value="RibDG_C"/>
</dbReference>
<sequence>MASSKPYSSQKISPKASESQGVDDRWEEFLSLFFGADTLPSSEFQALFEPIRTAAIDSMLVVGQIGQTMDGRIATVTGQSKYVNGPSGLLHLHRLRALVDAVVIGVGTAIADDPQLNVRLVQGRSPARVVIDPQGRLGKQSRVWHSDGTRRIWIVAQGSKVTPPPGVEVLTLPMIEGRIQANAILNSLSQQGLHRMLIEGGALTLSHFMQAGCLDRLHIITAPIIMGSGRPSFQLPAIEHMGQATRLKVQTHLLGDDILLDCDLSDQRII</sequence>
<dbReference type="Gene3D" id="3.40.430.10">
    <property type="entry name" value="Dihydrofolate Reductase, subunit A"/>
    <property type="match status" value="1"/>
</dbReference>
<dbReference type="GO" id="GO:0008703">
    <property type="term" value="F:5-amino-6-(5-phosphoribosylamino)uracil reductase activity"/>
    <property type="evidence" value="ECO:0007669"/>
    <property type="project" value="InterPro"/>
</dbReference>
<gene>
    <name evidence="6" type="ORF">B0G85_0780</name>
</gene>
<dbReference type="EMBL" id="PGTX01000001">
    <property type="protein sequence ID" value="PJI83382.1"/>
    <property type="molecule type" value="Genomic_DNA"/>
</dbReference>
<evidence type="ECO:0000256" key="4">
    <source>
        <dbReference type="SAM" id="MobiDB-lite"/>
    </source>
</evidence>
<evidence type="ECO:0000313" key="6">
    <source>
        <dbReference type="EMBL" id="PJI83382.1"/>
    </source>
</evidence>
<feature type="domain" description="Bacterial bifunctional deaminase-reductase C-terminal" evidence="5">
    <location>
        <begin position="64"/>
        <end position="249"/>
    </location>
</feature>
<evidence type="ECO:0000259" key="5">
    <source>
        <dbReference type="Pfam" id="PF01872"/>
    </source>
</evidence>
<keyword evidence="7" id="KW-1185">Reference proteome</keyword>
<dbReference type="InterPro" id="IPR050765">
    <property type="entry name" value="Riboflavin_Biosynth_HTPR"/>
</dbReference>
<evidence type="ECO:0000256" key="1">
    <source>
        <dbReference type="ARBA" id="ARBA00005104"/>
    </source>
</evidence>
<comment type="pathway">
    <text evidence="1">Cofactor biosynthesis; riboflavin biosynthesis.</text>
</comment>
<evidence type="ECO:0000313" key="7">
    <source>
        <dbReference type="Proteomes" id="UP000229366"/>
    </source>
</evidence>
<name>A0A2M8VZV5_9BURK</name>
<reference evidence="6 7" key="1">
    <citation type="submission" date="2017-11" db="EMBL/GenBank/DDBJ databases">
        <title>Genomic Encyclopedia of Type Strains, Phase III (KMG-III): the genomes of soil and plant-associated and newly described type strains.</title>
        <authorList>
            <person name="Whitman W."/>
        </authorList>
    </citation>
    <scope>NUCLEOTIDE SEQUENCE [LARGE SCALE GENOMIC DNA]</scope>
    <source>
        <strain evidence="6 7">UB-Domo-W1</strain>
    </source>
</reference>
<dbReference type="PANTHER" id="PTHR38011:SF7">
    <property type="entry name" value="2,5-DIAMINO-6-RIBOSYLAMINO-4(3H)-PYRIMIDINONE 5'-PHOSPHATE REDUCTASE"/>
    <property type="match status" value="1"/>
</dbReference>
<protein>
    <submittedName>
        <fullName evidence="6">Riboflavin-specific deaminase-like protein</fullName>
    </submittedName>
</protein>
<dbReference type="Pfam" id="PF01872">
    <property type="entry name" value="RibD_C"/>
    <property type="match status" value="1"/>
</dbReference>
<proteinExistence type="predicted"/>
<dbReference type="InterPro" id="IPR024072">
    <property type="entry name" value="DHFR-like_dom_sf"/>
</dbReference>
<keyword evidence="3" id="KW-0560">Oxidoreductase</keyword>
<dbReference type="GO" id="GO:0009231">
    <property type="term" value="P:riboflavin biosynthetic process"/>
    <property type="evidence" value="ECO:0007669"/>
    <property type="project" value="InterPro"/>
</dbReference>
<dbReference type="Proteomes" id="UP000229366">
    <property type="component" value="Unassembled WGS sequence"/>
</dbReference>
<accession>A0A2M8VZV5</accession>
<organism evidence="6 7">
    <name type="scientific">Polynucleobacter brandtiae</name>
    <dbReference type="NCBI Taxonomy" id="1938816"/>
    <lineage>
        <taxon>Bacteria</taxon>
        <taxon>Pseudomonadati</taxon>
        <taxon>Pseudomonadota</taxon>
        <taxon>Betaproteobacteria</taxon>
        <taxon>Burkholderiales</taxon>
        <taxon>Burkholderiaceae</taxon>
        <taxon>Polynucleobacter</taxon>
    </lineage>
</organism>
<dbReference type="AlphaFoldDB" id="A0A2M8VZV5"/>
<feature type="region of interest" description="Disordered" evidence="4">
    <location>
        <begin position="1"/>
        <end position="20"/>
    </location>
</feature>
<dbReference type="SUPFAM" id="SSF53597">
    <property type="entry name" value="Dihydrofolate reductase-like"/>
    <property type="match status" value="1"/>
</dbReference>
<dbReference type="RefSeq" id="WP_232725919.1">
    <property type="nucleotide sequence ID" value="NZ_CBCSBW010000001.1"/>
</dbReference>
<dbReference type="PANTHER" id="PTHR38011">
    <property type="entry name" value="DIHYDROFOLATE REDUCTASE FAMILY PROTEIN (AFU_ORTHOLOGUE AFUA_8G06820)"/>
    <property type="match status" value="1"/>
</dbReference>
<keyword evidence="2" id="KW-0521">NADP</keyword>
<comment type="caution">
    <text evidence="6">The sequence shown here is derived from an EMBL/GenBank/DDBJ whole genome shotgun (WGS) entry which is preliminary data.</text>
</comment>
<evidence type="ECO:0000256" key="3">
    <source>
        <dbReference type="ARBA" id="ARBA00023002"/>
    </source>
</evidence>
<evidence type="ECO:0000256" key="2">
    <source>
        <dbReference type="ARBA" id="ARBA00022857"/>
    </source>
</evidence>